<dbReference type="PROSITE" id="PS00421">
    <property type="entry name" value="TM4_1"/>
    <property type="match status" value="1"/>
</dbReference>
<dbReference type="Proteomes" id="UP001274896">
    <property type="component" value="Unassembled WGS sequence"/>
</dbReference>
<evidence type="ECO:0000256" key="4">
    <source>
        <dbReference type="ARBA" id="ARBA00022989"/>
    </source>
</evidence>
<feature type="transmembrane region" description="Helical" evidence="6">
    <location>
        <begin position="212"/>
        <end position="235"/>
    </location>
</feature>
<keyword evidence="3 6" id="KW-0812">Transmembrane</keyword>
<dbReference type="SUPFAM" id="SSF48652">
    <property type="entry name" value="Tetraspanin"/>
    <property type="match status" value="1"/>
</dbReference>
<sequence length="298" mass="33946">MRKQKKVWRSAGAEGCMAVSRGCLCCVKYLMFIFNLIFWLGGCGLFGVGVWLSFHQSEISYLPLSFPSLSVANLLLVAGGVTMVTGFLGCLGALKEQRCLLMTFFVILLLLFLTEAALVLMMGLFHKELDRRAKQDLIEGMRDYDTNTGLKKSWDSMQRIFKCCGVSNHTDWYNRTAEGLHPESCCRDHTPPCHRWEEPCYEKAKAWVLDNISWVLGFGVCLGIVQMQCVVYMPVIEGRETPMIFSGVLTIRCRVLRSQTVQFPNQAVMQLLKMLSMVPLYMFRMGVGRWAFLSLRRK</sequence>
<evidence type="ECO:0008006" key="9">
    <source>
        <dbReference type="Google" id="ProtNLM"/>
    </source>
</evidence>
<dbReference type="InterPro" id="IPR018499">
    <property type="entry name" value="Tetraspanin/Peripherin"/>
</dbReference>
<evidence type="ECO:0000256" key="1">
    <source>
        <dbReference type="ARBA" id="ARBA00004141"/>
    </source>
</evidence>
<dbReference type="GO" id="GO:0005886">
    <property type="term" value="C:plasma membrane"/>
    <property type="evidence" value="ECO:0007669"/>
    <property type="project" value="TreeGrafter"/>
</dbReference>
<comment type="subcellular location">
    <subcellularLocation>
        <location evidence="1">Membrane</location>
        <topology evidence="1">Multi-pass membrane protein</topology>
    </subcellularLocation>
</comment>
<evidence type="ECO:0000256" key="6">
    <source>
        <dbReference type="SAM" id="Phobius"/>
    </source>
</evidence>
<feature type="transmembrane region" description="Helical" evidence="6">
    <location>
        <begin position="101"/>
        <end position="125"/>
    </location>
</feature>
<gene>
    <name evidence="7" type="ORF">QTP70_000869</name>
</gene>
<feature type="transmembrane region" description="Helical" evidence="6">
    <location>
        <begin position="29"/>
        <end position="54"/>
    </location>
</feature>
<reference evidence="7" key="1">
    <citation type="submission" date="2023-06" db="EMBL/GenBank/DDBJ databases">
        <title>Male Hemibagrus guttatus genome.</title>
        <authorList>
            <person name="Bian C."/>
        </authorList>
    </citation>
    <scope>NUCLEOTIDE SEQUENCE</scope>
    <source>
        <strain evidence="7">Male_cb2023</strain>
        <tissue evidence="7">Muscle</tissue>
    </source>
</reference>
<dbReference type="PANTHER" id="PTHR19282">
    <property type="entry name" value="TETRASPANIN"/>
    <property type="match status" value="1"/>
</dbReference>
<evidence type="ECO:0000256" key="5">
    <source>
        <dbReference type="ARBA" id="ARBA00023136"/>
    </source>
</evidence>
<protein>
    <recommendedName>
        <fullName evidence="9">Tetraspanin</fullName>
    </recommendedName>
</protein>
<dbReference type="InterPro" id="IPR008952">
    <property type="entry name" value="Tetraspanin_EC2_sf"/>
</dbReference>
<keyword evidence="4 6" id="KW-1133">Transmembrane helix</keyword>
<evidence type="ECO:0000256" key="2">
    <source>
        <dbReference type="ARBA" id="ARBA00006840"/>
    </source>
</evidence>
<evidence type="ECO:0000256" key="3">
    <source>
        <dbReference type="ARBA" id="ARBA00022692"/>
    </source>
</evidence>
<dbReference type="InterPro" id="IPR018503">
    <property type="entry name" value="Tetraspanin_CS"/>
</dbReference>
<name>A0AAE0PQW0_9TELE</name>
<dbReference type="Pfam" id="PF00335">
    <property type="entry name" value="Tetraspanin"/>
    <property type="match status" value="1"/>
</dbReference>
<dbReference type="EMBL" id="JAUCMX010000037">
    <property type="protein sequence ID" value="KAK3506390.1"/>
    <property type="molecule type" value="Genomic_DNA"/>
</dbReference>
<dbReference type="AlphaFoldDB" id="A0AAE0PQW0"/>
<dbReference type="Gene3D" id="1.10.1450.10">
    <property type="entry name" value="Tetraspanin"/>
    <property type="match status" value="1"/>
</dbReference>
<dbReference type="PANTHER" id="PTHR19282:SF377">
    <property type="entry name" value="TETRASPANIN"/>
    <property type="match status" value="1"/>
</dbReference>
<keyword evidence="8" id="KW-1185">Reference proteome</keyword>
<comment type="similarity">
    <text evidence="2">Belongs to the tetraspanin (TM4SF) family.</text>
</comment>
<keyword evidence="5 6" id="KW-0472">Membrane</keyword>
<evidence type="ECO:0000313" key="7">
    <source>
        <dbReference type="EMBL" id="KAK3506390.1"/>
    </source>
</evidence>
<feature type="transmembrane region" description="Helical" evidence="6">
    <location>
        <begin position="74"/>
        <end position="94"/>
    </location>
</feature>
<organism evidence="7 8">
    <name type="scientific">Hemibagrus guttatus</name>
    <dbReference type="NCBI Taxonomy" id="175788"/>
    <lineage>
        <taxon>Eukaryota</taxon>
        <taxon>Metazoa</taxon>
        <taxon>Chordata</taxon>
        <taxon>Craniata</taxon>
        <taxon>Vertebrata</taxon>
        <taxon>Euteleostomi</taxon>
        <taxon>Actinopterygii</taxon>
        <taxon>Neopterygii</taxon>
        <taxon>Teleostei</taxon>
        <taxon>Ostariophysi</taxon>
        <taxon>Siluriformes</taxon>
        <taxon>Bagridae</taxon>
        <taxon>Hemibagrus</taxon>
    </lineage>
</organism>
<dbReference type="PRINTS" id="PR00259">
    <property type="entry name" value="TMFOUR"/>
</dbReference>
<comment type="caution">
    <text evidence="7">The sequence shown here is derived from an EMBL/GenBank/DDBJ whole genome shotgun (WGS) entry which is preliminary data.</text>
</comment>
<proteinExistence type="inferred from homology"/>
<dbReference type="CDD" id="cd03165">
    <property type="entry name" value="NET-5_like_LEL"/>
    <property type="match status" value="1"/>
</dbReference>
<evidence type="ECO:0000313" key="8">
    <source>
        <dbReference type="Proteomes" id="UP001274896"/>
    </source>
</evidence>
<accession>A0AAE0PQW0</accession>